<keyword evidence="1" id="KW-1133">Transmembrane helix</keyword>
<dbReference type="RefSeq" id="WP_160770286.1">
    <property type="nucleotide sequence ID" value="NZ_WTYV01000001.1"/>
</dbReference>
<dbReference type="AlphaFoldDB" id="A0A844YTI5"/>
<reference evidence="2 3" key="1">
    <citation type="submission" date="2019-12" db="EMBL/GenBank/DDBJ databases">
        <title>Genomic-based taxomic classification of the family Erythrobacteraceae.</title>
        <authorList>
            <person name="Xu L."/>
        </authorList>
    </citation>
    <scope>NUCLEOTIDE SEQUENCE [LARGE SCALE GENOMIC DNA]</scope>
    <source>
        <strain evidence="2 3">M0322</strain>
    </source>
</reference>
<dbReference type="EMBL" id="WTYV01000001">
    <property type="protein sequence ID" value="MXO70360.1"/>
    <property type="molecule type" value="Genomic_DNA"/>
</dbReference>
<dbReference type="Proteomes" id="UP000466966">
    <property type="component" value="Unassembled WGS sequence"/>
</dbReference>
<proteinExistence type="predicted"/>
<protein>
    <submittedName>
        <fullName evidence="2">LPS export ABC transporter periplasmic protein LptC</fullName>
    </submittedName>
</protein>
<accession>A0A844YTI5</accession>
<dbReference type="OrthoDB" id="7423492at2"/>
<sequence>MTVAADRIRTRRQAFAAPGGSLDRIVRLLAVALPAAVGVVAAMMMITPLSPRSEVSFLLDRNKVAIAEDRLRVDNAMYRGEDNSGRPFSLSAGEAVQASGSVPLVDMRDLVARIVLPEGPAVLSAPTGAYDIEREQMTVPGAVSFVAADGYNIVARNVRIDLPSRTMVGNGRVTGSIPAGTFAADDFRADLPNRSLALIGNASLRMVPGQLQMPRMPGRNR</sequence>
<evidence type="ECO:0000256" key="1">
    <source>
        <dbReference type="SAM" id="Phobius"/>
    </source>
</evidence>
<evidence type="ECO:0000313" key="2">
    <source>
        <dbReference type="EMBL" id="MXO70360.1"/>
    </source>
</evidence>
<gene>
    <name evidence="2" type="ORF">GRI99_01775</name>
</gene>
<keyword evidence="3" id="KW-1185">Reference proteome</keyword>
<name>A0A844YTI5_9SPHN</name>
<keyword evidence="1" id="KW-0812">Transmembrane</keyword>
<feature type="transmembrane region" description="Helical" evidence="1">
    <location>
        <begin position="25"/>
        <end position="46"/>
    </location>
</feature>
<evidence type="ECO:0000313" key="3">
    <source>
        <dbReference type="Proteomes" id="UP000466966"/>
    </source>
</evidence>
<organism evidence="2 3">
    <name type="scientific">Alteraurantiacibacter buctensis</name>
    <dbReference type="NCBI Taxonomy" id="1503981"/>
    <lineage>
        <taxon>Bacteria</taxon>
        <taxon>Pseudomonadati</taxon>
        <taxon>Pseudomonadota</taxon>
        <taxon>Alphaproteobacteria</taxon>
        <taxon>Sphingomonadales</taxon>
        <taxon>Erythrobacteraceae</taxon>
        <taxon>Alteraurantiacibacter</taxon>
    </lineage>
</organism>
<comment type="caution">
    <text evidence="2">The sequence shown here is derived from an EMBL/GenBank/DDBJ whole genome shotgun (WGS) entry which is preliminary data.</text>
</comment>
<keyword evidence="1" id="KW-0472">Membrane</keyword>